<feature type="region of interest" description="Disordered" evidence="7">
    <location>
        <begin position="52"/>
        <end position="94"/>
    </location>
</feature>
<reference evidence="8 9" key="1">
    <citation type="submission" date="2017-07" db="EMBL/GenBank/DDBJ databases">
        <title>Isolation and whole genome analysis of endospore-forming bacteria from heroin.</title>
        <authorList>
            <person name="Kalinowski J."/>
            <person name="Ahrens B."/>
            <person name="Al-Dilaimi A."/>
            <person name="Winkler A."/>
            <person name="Wibberg D."/>
            <person name="Schleenbecker U."/>
            <person name="Ruckert C."/>
            <person name="Wolfel R."/>
            <person name="Grass G."/>
        </authorList>
    </citation>
    <scope>NUCLEOTIDE SEQUENCE [LARGE SCALE GENOMIC DNA]</scope>
    <source>
        <strain evidence="8 9">7528</strain>
    </source>
</reference>
<dbReference type="InterPro" id="IPR019933">
    <property type="entry name" value="DivIVA_domain"/>
</dbReference>
<keyword evidence="2 6" id="KW-0132">Cell division</keyword>
<dbReference type="Pfam" id="PF05103">
    <property type="entry name" value="DivIVA"/>
    <property type="match status" value="1"/>
</dbReference>
<dbReference type="NCBIfam" id="NF010725">
    <property type="entry name" value="PRK14127.1"/>
    <property type="match status" value="1"/>
</dbReference>
<proteinExistence type="inferred from homology"/>
<dbReference type="Gene3D" id="6.10.250.660">
    <property type="match status" value="1"/>
</dbReference>
<comment type="subcellular location">
    <subcellularLocation>
        <location evidence="6">Cytoplasm</location>
    </subcellularLocation>
    <text evidence="6">Shuttles between the lateral wall and the division site in a cell cycle-dependent manner.</text>
</comment>
<accession>A0A268AD19</accession>
<sequence length="124" mass="14611">MALANIQLTQKDIFEKNFKTGMRGYNQDEVDEYLDKIIQDYETFQKEIDRLKSENERLRQQQSSNDTTRSSRSVQQPKEQAPQPAAPVRERETQMNHQVNYDILKRLSNLEKAVFGKKFAENDV</sequence>
<evidence type="ECO:0000313" key="9">
    <source>
        <dbReference type="Proteomes" id="UP000216013"/>
    </source>
</evidence>
<dbReference type="EMBL" id="NPBV01000003">
    <property type="protein sequence ID" value="PAD22021.1"/>
    <property type="molecule type" value="Genomic_DNA"/>
</dbReference>
<comment type="caution">
    <text evidence="8">The sequence shown here is derived from an EMBL/GenBank/DDBJ whole genome shotgun (WGS) entry which is preliminary data.</text>
</comment>
<dbReference type="PANTHER" id="PTHR35794:SF1">
    <property type="entry name" value="CELL CYCLE PROTEIN GPSB"/>
    <property type="match status" value="1"/>
</dbReference>
<dbReference type="InterPro" id="IPR007793">
    <property type="entry name" value="DivIVA_fam"/>
</dbReference>
<evidence type="ECO:0000313" key="8">
    <source>
        <dbReference type="EMBL" id="PAD22021.1"/>
    </source>
</evidence>
<keyword evidence="5 6" id="KW-0131">Cell cycle</keyword>
<feature type="compositionally biased region" description="Polar residues" evidence="7">
    <location>
        <begin position="60"/>
        <end position="74"/>
    </location>
</feature>
<evidence type="ECO:0000256" key="5">
    <source>
        <dbReference type="ARBA" id="ARBA00023306"/>
    </source>
</evidence>
<dbReference type="Proteomes" id="UP000216013">
    <property type="component" value="Unassembled WGS sequence"/>
</dbReference>
<evidence type="ECO:0000256" key="7">
    <source>
        <dbReference type="SAM" id="MobiDB-lite"/>
    </source>
</evidence>
<keyword evidence="1 6" id="KW-0963">Cytoplasm</keyword>
<feature type="compositionally biased region" description="Low complexity" evidence="7">
    <location>
        <begin position="75"/>
        <end position="87"/>
    </location>
</feature>
<keyword evidence="3 6" id="KW-0133">Cell shape</keyword>
<comment type="subunit">
    <text evidence="6">Forms polymers through the coiled coil domains. Interacts with PBP1, MreC and EzrA.</text>
</comment>
<name>A0A268AD19_9BACI</name>
<evidence type="ECO:0000256" key="6">
    <source>
        <dbReference type="HAMAP-Rule" id="MF_02011"/>
    </source>
</evidence>
<dbReference type="PIRSF" id="PIRSF029938">
    <property type="entry name" value="UCP029938"/>
    <property type="match status" value="1"/>
</dbReference>
<evidence type="ECO:0000256" key="1">
    <source>
        <dbReference type="ARBA" id="ARBA00022490"/>
    </source>
</evidence>
<dbReference type="InterPro" id="IPR011229">
    <property type="entry name" value="Cell_cycle_GpsB"/>
</dbReference>
<organism evidence="8 9">
    <name type="scientific">Terribacillus saccharophilus</name>
    <dbReference type="NCBI Taxonomy" id="361277"/>
    <lineage>
        <taxon>Bacteria</taxon>
        <taxon>Bacillati</taxon>
        <taxon>Bacillota</taxon>
        <taxon>Bacilli</taxon>
        <taxon>Bacillales</taxon>
        <taxon>Bacillaceae</taxon>
        <taxon>Terribacillus</taxon>
    </lineage>
</organism>
<evidence type="ECO:0000256" key="2">
    <source>
        <dbReference type="ARBA" id="ARBA00022618"/>
    </source>
</evidence>
<evidence type="ECO:0000256" key="4">
    <source>
        <dbReference type="ARBA" id="ARBA00023054"/>
    </source>
</evidence>
<keyword evidence="4 6" id="KW-0175">Coiled coil</keyword>
<gene>
    <name evidence="6" type="primary">gpsB</name>
    <name evidence="8" type="ORF">CHH64_05090</name>
</gene>
<dbReference type="AlphaFoldDB" id="A0A268AD19"/>
<comment type="similarity">
    <text evidence="6">Belongs to the GpsB family.</text>
</comment>
<dbReference type="GO" id="GO:0051301">
    <property type="term" value="P:cell division"/>
    <property type="evidence" value="ECO:0007669"/>
    <property type="project" value="UniProtKB-UniRule"/>
</dbReference>
<dbReference type="GO" id="GO:0005737">
    <property type="term" value="C:cytoplasm"/>
    <property type="evidence" value="ECO:0007669"/>
    <property type="project" value="UniProtKB-SubCell"/>
</dbReference>
<dbReference type="HAMAP" id="MF_02011">
    <property type="entry name" value="GpsB"/>
    <property type="match status" value="1"/>
</dbReference>
<dbReference type="NCBIfam" id="TIGR03544">
    <property type="entry name" value="DivI1A_domain"/>
    <property type="match status" value="1"/>
</dbReference>
<comment type="function">
    <text evidence="6">Divisome component that associates with the complex late in its assembly, after the Z-ring is formed, and is dependent on DivIC and PBP2B for its recruitment to the divisome. Together with EzrA, is a key component of the system that regulates PBP1 localization during cell cycle progression. Its main role could be the removal of PBP1 from the cell pole after pole maturation is completed. Also contributes to the recruitment of PBP1 to the division complex. Not essential for septum formation.</text>
</comment>
<evidence type="ECO:0000256" key="3">
    <source>
        <dbReference type="ARBA" id="ARBA00022960"/>
    </source>
</evidence>
<dbReference type="PANTHER" id="PTHR35794">
    <property type="entry name" value="CELL DIVISION PROTEIN DIVIVA"/>
    <property type="match status" value="1"/>
</dbReference>
<dbReference type="OrthoDB" id="389699at2"/>
<dbReference type="GO" id="GO:0008360">
    <property type="term" value="P:regulation of cell shape"/>
    <property type="evidence" value="ECO:0007669"/>
    <property type="project" value="UniProtKB-UniRule"/>
</dbReference>
<dbReference type="RefSeq" id="WP_095227084.1">
    <property type="nucleotide sequence ID" value="NZ_NPBD01000002.1"/>
</dbReference>
<protein>
    <recommendedName>
        <fullName evidence="6">Cell cycle protein GpsB</fullName>
    </recommendedName>
    <alternativeName>
        <fullName evidence="6">Guiding PBP1-shuttling protein</fullName>
    </alternativeName>
</protein>